<organism evidence="1 2">
    <name type="scientific">Nocardioides malaquae</name>
    <dbReference type="NCBI Taxonomy" id="2773426"/>
    <lineage>
        <taxon>Bacteria</taxon>
        <taxon>Bacillati</taxon>
        <taxon>Actinomycetota</taxon>
        <taxon>Actinomycetes</taxon>
        <taxon>Propionibacteriales</taxon>
        <taxon>Nocardioidaceae</taxon>
        <taxon>Nocardioides</taxon>
    </lineage>
</organism>
<evidence type="ECO:0008006" key="3">
    <source>
        <dbReference type="Google" id="ProtNLM"/>
    </source>
</evidence>
<protein>
    <recommendedName>
        <fullName evidence="3">DUF4240 domain-containing protein</fullName>
    </recommendedName>
</protein>
<evidence type="ECO:0000313" key="1">
    <source>
        <dbReference type="EMBL" id="MBE7325475.1"/>
    </source>
</evidence>
<sequence length="196" mass="21738">MIVEAPAEFWEWLIGLDRSARDGDEVAAERHDLAMALLLELHDAKFPPDRDHETSVLGRVRHVHRHPVWRLVGQGESGAEVRFHCAFPVGTRVALITSTTGNLARIGDLFPRVVMARTELLVEHWLRERAAGVAPGEGGPCGLTRGFASGDEPFAEALARMGAPRRILAVRDRLRLNAPVRRRRTVLSPPRVPAYA</sequence>
<dbReference type="RefSeq" id="WP_193638796.1">
    <property type="nucleotide sequence ID" value="NZ_JADCSA010000012.1"/>
</dbReference>
<evidence type="ECO:0000313" key="2">
    <source>
        <dbReference type="Proteomes" id="UP000756387"/>
    </source>
</evidence>
<dbReference type="Proteomes" id="UP000756387">
    <property type="component" value="Unassembled WGS sequence"/>
</dbReference>
<keyword evidence="2" id="KW-1185">Reference proteome</keyword>
<dbReference type="EMBL" id="JADCSA010000012">
    <property type="protein sequence ID" value="MBE7325475.1"/>
    <property type="molecule type" value="Genomic_DNA"/>
</dbReference>
<name>A0ABR9RVU9_9ACTN</name>
<proteinExistence type="predicted"/>
<comment type="caution">
    <text evidence="1">The sequence shown here is derived from an EMBL/GenBank/DDBJ whole genome shotgun (WGS) entry which is preliminary data.</text>
</comment>
<reference evidence="1 2" key="1">
    <citation type="submission" date="2020-10" db="EMBL/GenBank/DDBJ databases">
        <title>Nocardioides sp. isolated from sludge.</title>
        <authorList>
            <person name="Zhang X."/>
        </authorList>
    </citation>
    <scope>NUCLEOTIDE SEQUENCE [LARGE SCALE GENOMIC DNA]</scope>
    <source>
        <strain evidence="1 2">Y6</strain>
    </source>
</reference>
<accession>A0ABR9RVU9</accession>
<gene>
    <name evidence="1" type="ORF">IEQ44_12515</name>
</gene>